<dbReference type="Gene3D" id="3.20.20.60">
    <property type="entry name" value="Phosphoenolpyruvate-binding domains"/>
    <property type="match status" value="1"/>
</dbReference>
<dbReference type="Gene3D" id="3.50.30.10">
    <property type="entry name" value="Phosphohistidine domain"/>
    <property type="match status" value="1"/>
</dbReference>
<accession>A0A6V7RDW2</accession>
<feature type="active site" description="Tele-phosphohistidine intermediate" evidence="12">
    <location>
        <position position="455"/>
    </location>
</feature>
<dbReference type="InterPro" id="IPR018274">
    <property type="entry name" value="PEP_util_AS"/>
</dbReference>
<feature type="binding site" evidence="14">
    <location>
        <position position="768"/>
    </location>
    <ligand>
        <name>Mg(2+)</name>
        <dbReference type="ChEBI" id="CHEBI:18420"/>
    </ligand>
</feature>
<evidence type="ECO:0000256" key="6">
    <source>
        <dbReference type="ARBA" id="ARBA00022723"/>
    </source>
</evidence>
<dbReference type="PIRSF" id="PIRSF000853">
    <property type="entry name" value="PPDK"/>
    <property type="match status" value="1"/>
</dbReference>
<evidence type="ECO:0000259" key="15">
    <source>
        <dbReference type="Pfam" id="PF00391"/>
    </source>
</evidence>
<dbReference type="PROSITE" id="PS00742">
    <property type="entry name" value="PEP_ENZYMES_2"/>
    <property type="match status" value="1"/>
</dbReference>
<dbReference type="Gene3D" id="3.30.1490.20">
    <property type="entry name" value="ATP-grasp fold, A domain"/>
    <property type="match status" value="1"/>
</dbReference>
<evidence type="ECO:0000256" key="9">
    <source>
        <dbReference type="ARBA" id="ARBA00022840"/>
    </source>
</evidence>
<feature type="binding site" evidence="13">
    <location>
        <position position="561"/>
    </location>
    <ligand>
        <name>substrate</name>
    </ligand>
</feature>
<evidence type="ECO:0000256" key="2">
    <source>
        <dbReference type="ARBA" id="ARBA00007837"/>
    </source>
</evidence>
<dbReference type="Pfam" id="PF01326">
    <property type="entry name" value="PPDK_N"/>
    <property type="match status" value="3"/>
</dbReference>
<keyword evidence="10 14" id="KW-0460">Magnesium</keyword>
<keyword evidence="8 18" id="KW-0418">Kinase</keyword>
<evidence type="ECO:0000313" key="18">
    <source>
        <dbReference type="EMBL" id="CAD2075258.1"/>
    </source>
</evidence>
<comment type="cofactor">
    <cofactor evidence="1 14">
        <name>Mg(2+)</name>
        <dbReference type="ChEBI" id="CHEBI:18420"/>
    </cofactor>
</comment>
<keyword evidence="6 14" id="KW-0479">Metal-binding</keyword>
<evidence type="ECO:0000313" key="19">
    <source>
        <dbReference type="Proteomes" id="UP000521032"/>
    </source>
</evidence>
<dbReference type="Gene3D" id="1.20.80.30">
    <property type="match status" value="1"/>
</dbReference>
<dbReference type="AlphaFoldDB" id="A0A6V7RDW2"/>
<dbReference type="GO" id="GO:0005524">
    <property type="term" value="F:ATP binding"/>
    <property type="evidence" value="ECO:0007669"/>
    <property type="project" value="UniProtKB-KW"/>
</dbReference>
<dbReference type="Gene3D" id="1.10.189.10">
    <property type="entry name" value="Pyruvate Phosphate Dikinase, domain 2"/>
    <property type="match status" value="1"/>
</dbReference>
<dbReference type="EMBL" id="CAJEWE010000008">
    <property type="protein sequence ID" value="CAD2075258.1"/>
    <property type="molecule type" value="Genomic_DNA"/>
</dbReference>
<dbReference type="Pfam" id="PF02896">
    <property type="entry name" value="PEP-utilizers_C"/>
    <property type="match status" value="1"/>
</dbReference>
<evidence type="ECO:0000256" key="14">
    <source>
        <dbReference type="PIRSR" id="PIRSR000853-3"/>
    </source>
</evidence>
<sequence length="871" mass="96173">MSKLIYAFNDENSSGKDLLGGKGANLAEMTRLGLPVPDGFTITTEACNAYLASGESLTSDLLEELSDAILSLETRTGKTFSDEDNLLLVSVRSGAKFSMPGMMDTILNLGLNDENVEKLATKTSDARFAYDCYRRLLQMFGEVVYGIHMSVFDTIFESYKEENKYELDTDIPADGLKEIVEKYKEVYLEETNKTFPQSPIDQLTEAVEAVFKSWNNERARIYRDLHDIPHDLGTAVNIQEMVFGNSGDNSGTGVLFTRNPSTGEHKLYGEYLLNAQGEDVVAGIRTPQEIEVLNTQMPEVYEELVGITKNLETHYKDMQDIEFTIENGKLFILQTRNGKRTASAAVKIAYDMVQESVISKEDAIMMVDPKSIDQLLHPQFDDKALETAERISEYGLPASPGASTGMVVFSTERAKALGEAGEKVILMRPETSPEDIEGMVVAEAIVTTHGGMTSHAAVVARGMGTCCVTAVSDLKIDGENGVATYANGVLKEGDIISVNGSTGQLYLGEITKKDQEQSTEFAEFMTWAKEISRMDVRMNAETSKDINAGFEFNASGIGLVRTEHMFFQEERLIGMRRFILAQNHAERVAALDTILEYQQSDFEEIFRLSGERPVIVRLLDPPLHEFLPNTENEINNVANQLGVTTELLKSYITNLNELNPMLGHRGCRLAITYPELYEMQTEAMLKSLIKLKEEGIETNLEIMIPLIVTAEEYKTLSDKIKARAESIEAEAGVTVNYTVGVMIETPRACLTAEEIAPLADFISFGTNDLTQLTFGFSRDDAGKFIGEYVDGALIETDPFQSLDINGVGQLVKMAVEKARAHNPNYKVGVCGELGGDPRSIQFFNDIGMSYVSCSPYRVPGAMLAAAQSVVK</sequence>
<feature type="binding site" evidence="13">
    <location>
        <position position="766"/>
    </location>
    <ligand>
        <name>substrate</name>
    </ligand>
</feature>
<dbReference type="PANTHER" id="PTHR22931:SF9">
    <property type="entry name" value="PYRUVATE, PHOSPHATE DIKINASE 1, CHLOROPLASTIC"/>
    <property type="match status" value="1"/>
</dbReference>
<reference evidence="18 19" key="1">
    <citation type="submission" date="2020-07" db="EMBL/GenBank/DDBJ databases">
        <authorList>
            <person name="Criscuolo A."/>
        </authorList>
    </citation>
    <scope>NUCLEOTIDE SEQUENCE [LARGE SCALE GENOMIC DNA]</scope>
    <source>
        <strain evidence="19">CIP 111030</strain>
    </source>
</reference>
<feature type="domain" description="Pyruvate phosphate dikinase AMP/ATP-binding" evidence="16">
    <location>
        <begin position="302"/>
        <end position="355"/>
    </location>
</feature>
<dbReference type="Proteomes" id="UP000521032">
    <property type="component" value="Unassembled WGS sequence"/>
</dbReference>
<dbReference type="InterPro" id="IPR008279">
    <property type="entry name" value="PEP-util_enz_mobile_dom"/>
</dbReference>
<dbReference type="PANTHER" id="PTHR22931">
    <property type="entry name" value="PHOSPHOENOLPYRUVATE DIKINASE-RELATED"/>
    <property type="match status" value="1"/>
</dbReference>
<dbReference type="GO" id="GO:0046872">
    <property type="term" value="F:metal ion binding"/>
    <property type="evidence" value="ECO:0007669"/>
    <property type="project" value="UniProtKB-KW"/>
</dbReference>
<comment type="similarity">
    <text evidence="2">Belongs to the PEP-utilizing enzyme family.</text>
</comment>
<organism evidence="18 19">
    <name type="scientific">Phocicoccus schoeneichii</name>
    <dbReference type="NCBI Taxonomy" id="1812261"/>
    <lineage>
        <taxon>Bacteria</taxon>
        <taxon>Bacillati</taxon>
        <taxon>Bacillota</taxon>
        <taxon>Bacilli</taxon>
        <taxon>Bacillales</taxon>
        <taxon>Salinicoccaceae</taxon>
        <taxon>Phocicoccus</taxon>
    </lineage>
</organism>
<feature type="binding site" evidence="13">
    <location>
        <position position="768"/>
    </location>
    <ligand>
        <name>substrate</name>
    </ligand>
</feature>
<feature type="binding site" evidence="13">
    <location>
        <position position="617"/>
    </location>
    <ligand>
        <name>substrate</name>
    </ligand>
</feature>
<protein>
    <recommendedName>
        <fullName evidence="4">Pyruvate, phosphate dikinase</fullName>
        <ecNumber evidence="3">2.7.9.1</ecNumber>
    </recommendedName>
    <alternativeName>
        <fullName evidence="11">Pyruvate, orthophosphate dikinase</fullName>
    </alternativeName>
</protein>
<evidence type="ECO:0000256" key="3">
    <source>
        <dbReference type="ARBA" id="ARBA00011994"/>
    </source>
</evidence>
<feature type="domain" description="Pyruvate phosphate dikinase AMP/ATP-binding" evidence="16">
    <location>
        <begin position="17"/>
        <end position="54"/>
    </location>
</feature>
<feature type="binding site" evidence="13">
    <location>
        <position position="765"/>
    </location>
    <ligand>
        <name>substrate</name>
    </ligand>
</feature>
<dbReference type="Pfam" id="PF00391">
    <property type="entry name" value="PEP-utilizers"/>
    <property type="match status" value="1"/>
</dbReference>
<dbReference type="SUPFAM" id="SSF52009">
    <property type="entry name" value="Phosphohistidine domain"/>
    <property type="match status" value="1"/>
</dbReference>
<keyword evidence="19" id="KW-1185">Reference proteome</keyword>
<feature type="active site" description="Proton donor" evidence="12">
    <location>
        <position position="830"/>
    </location>
</feature>
<dbReference type="SUPFAM" id="SSF51621">
    <property type="entry name" value="Phosphoenolpyruvate/pyruvate domain"/>
    <property type="match status" value="1"/>
</dbReference>
<keyword evidence="7" id="KW-0547">Nucleotide-binding</keyword>
<feature type="domain" description="Pyruvate phosphate dikinase AMP/ATP-binding" evidence="16">
    <location>
        <begin position="59"/>
        <end position="296"/>
    </location>
</feature>
<feature type="binding site" evidence="14">
    <location>
        <position position="744"/>
    </location>
    <ligand>
        <name>Mg(2+)</name>
        <dbReference type="ChEBI" id="CHEBI:18420"/>
    </ligand>
</feature>
<evidence type="ECO:0000256" key="12">
    <source>
        <dbReference type="PIRSR" id="PIRSR000853-1"/>
    </source>
</evidence>
<gene>
    <name evidence="18" type="primary">ppdK</name>
    <name evidence="18" type="ORF">JEOSCH030_00832</name>
</gene>
<feature type="domain" description="PEP-utilising enzyme C-terminal" evidence="17">
    <location>
        <begin position="516"/>
        <end position="867"/>
    </location>
</feature>
<dbReference type="InterPro" id="IPR040442">
    <property type="entry name" value="Pyrv_kinase-like_dom_sf"/>
</dbReference>
<evidence type="ECO:0000256" key="5">
    <source>
        <dbReference type="ARBA" id="ARBA00022679"/>
    </source>
</evidence>
<dbReference type="InterPro" id="IPR023151">
    <property type="entry name" value="PEP_util_CS"/>
</dbReference>
<evidence type="ECO:0000256" key="7">
    <source>
        <dbReference type="ARBA" id="ARBA00022741"/>
    </source>
</evidence>
<dbReference type="InterPro" id="IPR010121">
    <property type="entry name" value="Pyruvate_phosphate_dikinase"/>
</dbReference>
<dbReference type="GO" id="GO:0016301">
    <property type="term" value="F:kinase activity"/>
    <property type="evidence" value="ECO:0007669"/>
    <property type="project" value="UniProtKB-KW"/>
</dbReference>
<dbReference type="PROSITE" id="PS00370">
    <property type="entry name" value="PEP_ENZYMES_PHOS_SITE"/>
    <property type="match status" value="1"/>
</dbReference>
<evidence type="ECO:0000256" key="1">
    <source>
        <dbReference type="ARBA" id="ARBA00001946"/>
    </source>
</evidence>
<evidence type="ECO:0000256" key="10">
    <source>
        <dbReference type="ARBA" id="ARBA00022842"/>
    </source>
</evidence>
<evidence type="ECO:0000256" key="4">
    <source>
        <dbReference type="ARBA" id="ARBA00020138"/>
    </source>
</evidence>
<dbReference type="SUPFAM" id="SSF56059">
    <property type="entry name" value="Glutathione synthetase ATP-binding domain-like"/>
    <property type="match status" value="1"/>
</dbReference>
<dbReference type="Gene3D" id="3.30.470.20">
    <property type="entry name" value="ATP-grasp fold, B domain"/>
    <property type="match status" value="1"/>
</dbReference>
<feature type="binding site" evidence="13">
    <location>
        <position position="767"/>
    </location>
    <ligand>
        <name>substrate</name>
    </ligand>
</feature>
<dbReference type="InterPro" id="IPR015813">
    <property type="entry name" value="Pyrv/PenolPyrv_kinase-like_dom"/>
</dbReference>
<keyword evidence="5 18" id="KW-0808">Transferase</keyword>
<evidence type="ECO:0000256" key="13">
    <source>
        <dbReference type="PIRSR" id="PIRSR000853-2"/>
    </source>
</evidence>
<dbReference type="InterPro" id="IPR036637">
    <property type="entry name" value="Phosphohistidine_dom_sf"/>
</dbReference>
<dbReference type="EC" id="2.7.9.1" evidence="3"/>
<dbReference type="RefSeq" id="WP_186086589.1">
    <property type="nucleotide sequence ID" value="NZ_BMDB01000005.1"/>
</dbReference>
<evidence type="ECO:0000256" key="8">
    <source>
        <dbReference type="ARBA" id="ARBA00022777"/>
    </source>
</evidence>
<dbReference type="NCBIfam" id="NF004531">
    <property type="entry name" value="PRK05878.1"/>
    <property type="match status" value="1"/>
</dbReference>
<evidence type="ECO:0000259" key="17">
    <source>
        <dbReference type="Pfam" id="PF02896"/>
    </source>
</evidence>
<feature type="domain" description="PEP-utilising enzyme mobile" evidence="15">
    <location>
        <begin position="422"/>
        <end position="503"/>
    </location>
</feature>
<keyword evidence="9" id="KW-0067">ATP-binding</keyword>
<comment type="caution">
    <text evidence="18">The sequence shown here is derived from an EMBL/GenBank/DDBJ whole genome shotgun (WGS) entry which is preliminary data.</text>
</comment>
<dbReference type="InterPro" id="IPR002192">
    <property type="entry name" value="PPDK_AMP/ATP-bd"/>
</dbReference>
<dbReference type="InterPro" id="IPR013815">
    <property type="entry name" value="ATP_grasp_subdomain_1"/>
</dbReference>
<proteinExistence type="inferred from homology"/>
<feature type="binding site" evidence="13">
    <location>
        <position position="744"/>
    </location>
    <ligand>
        <name>substrate</name>
    </ligand>
</feature>
<dbReference type="InterPro" id="IPR000121">
    <property type="entry name" value="PEP_util_C"/>
</dbReference>
<name>A0A6V7RDW2_9BACL</name>
<dbReference type="GO" id="GO:0050242">
    <property type="term" value="F:pyruvate, phosphate dikinase activity"/>
    <property type="evidence" value="ECO:0007669"/>
    <property type="project" value="UniProtKB-EC"/>
</dbReference>
<evidence type="ECO:0000259" key="16">
    <source>
        <dbReference type="Pfam" id="PF01326"/>
    </source>
</evidence>
<keyword evidence="18" id="KW-0670">Pyruvate</keyword>
<evidence type="ECO:0000256" key="11">
    <source>
        <dbReference type="ARBA" id="ARBA00032883"/>
    </source>
</evidence>
<dbReference type="NCBIfam" id="TIGR01828">
    <property type="entry name" value="pyru_phos_dikin"/>
    <property type="match status" value="1"/>
</dbReference>